<keyword evidence="2 5" id="KW-0812">Transmembrane</keyword>
<dbReference type="InterPro" id="IPR003844">
    <property type="entry name" value="UPF0060"/>
</dbReference>
<dbReference type="Proteomes" id="UP000005667">
    <property type="component" value="Chromosome"/>
</dbReference>
<dbReference type="HAMAP" id="MF_00010">
    <property type="entry name" value="UPF0060"/>
    <property type="match status" value="1"/>
</dbReference>
<keyword evidence="1 5" id="KW-1003">Cell membrane</keyword>
<comment type="similarity">
    <text evidence="5">Belongs to the UPF0060 family.</text>
</comment>
<evidence type="ECO:0000313" key="7">
    <source>
        <dbReference type="Proteomes" id="UP000005667"/>
    </source>
</evidence>
<evidence type="ECO:0000256" key="4">
    <source>
        <dbReference type="ARBA" id="ARBA00023136"/>
    </source>
</evidence>
<dbReference type="Pfam" id="PF02694">
    <property type="entry name" value="UPF0060"/>
    <property type="match status" value="1"/>
</dbReference>
<dbReference type="RefSeq" id="WP_014247396.1">
    <property type="nucleotide sequence ID" value="NC_016622.1"/>
</dbReference>
<keyword evidence="5" id="KW-0997">Cell inner membrane</keyword>
<feature type="transmembrane region" description="Helical" evidence="5">
    <location>
        <begin position="36"/>
        <end position="53"/>
    </location>
</feature>
<dbReference type="STRING" id="862719.AZOLI_1042"/>
<keyword evidence="7" id="KW-1185">Reference proteome</keyword>
<reference evidence="7" key="1">
    <citation type="journal article" date="2011" name="PLoS Genet.">
        <title>Azospirillum genomes reveal transition of bacteria from aquatic to terrestrial environments.</title>
        <authorList>
            <person name="Wisniewski-Dye F."/>
            <person name="Borziak K."/>
            <person name="Khalsa-Moyers G."/>
            <person name="Alexandre G."/>
            <person name="Sukharnikov L.O."/>
            <person name="Wuichet K."/>
            <person name="Hurst G.B."/>
            <person name="McDonald W.H."/>
            <person name="Robertson J.S."/>
            <person name="Barbe V."/>
            <person name="Calteau A."/>
            <person name="Rouy Z."/>
            <person name="Mangenot S."/>
            <person name="Prigent-Combaret C."/>
            <person name="Normand P."/>
            <person name="Boyer M."/>
            <person name="Siguier P."/>
            <person name="Dessaux Y."/>
            <person name="Elmerich C."/>
            <person name="Condemine G."/>
            <person name="Krishnen G."/>
            <person name="Kennedy I."/>
            <person name="Paterson A.H."/>
            <person name="Gonzalez V."/>
            <person name="Mavingui P."/>
            <person name="Zhulin I.B."/>
        </authorList>
    </citation>
    <scope>NUCLEOTIDE SEQUENCE [LARGE SCALE GENOMIC DNA]</scope>
    <source>
        <strain evidence="7">4B</strain>
    </source>
</reference>
<evidence type="ECO:0000313" key="6">
    <source>
        <dbReference type="EMBL" id="CBS86373.1"/>
    </source>
</evidence>
<gene>
    <name evidence="6" type="ordered locus">AZOLI_1042</name>
</gene>
<dbReference type="PANTHER" id="PTHR36116">
    <property type="entry name" value="UPF0060 MEMBRANE PROTEIN YNFA"/>
    <property type="match status" value="1"/>
</dbReference>
<evidence type="ECO:0000256" key="1">
    <source>
        <dbReference type="ARBA" id="ARBA00022475"/>
    </source>
</evidence>
<protein>
    <submittedName>
        <fullName evidence="6">Uncharacterized protein</fullName>
    </submittedName>
</protein>
<dbReference type="EMBL" id="FQ311868">
    <property type="protein sequence ID" value="CBS86373.1"/>
    <property type="molecule type" value="Genomic_DNA"/>
</dbReference>
<organism evidence="6 7">
    <name type="scientific">Azospirillum lipoferum (strain 4B)</name>
    <dbReference type="NCBI Taxonomy" id="862719"/>
    <lineage>
        <taxon>Bacteria</taxon>
        <taxon>Pseudomonadati</taxon>
        <taxon>Pseudomonadota</taxon>
        <taxon>Alphaproteobacteria</taxon>
        <taxon>Rhodospirillales</taxon>
        <taxon>Azospirillaceae</taxon>
        <taxon>Azospirillum</taxon>
    </lineage>
</organism>
<evidence type="ECO:0000256" key="5">
    <source>
        <dbReference type="HAMAP-Rule" id="MF_00010"/>
    </source>
</evidence>
<dbReference type="InterPro" id="IPR037185">
    <property type="entry name" value="EmrE-like"/>
</dbReference>
<comment type="subcellular location">
    <subcellularLocation>
        <location evidence="5">Cell inner membrane</location>
        <topology evidence="5">Multi-pass membrane protein</topology>
    </subcellularLocation>
</comment>
<proteinExistence type="inferred from homology"/>
<dbReference type="AlphaFoldDB" id="G7Z4K6"/>
<name>G7Z4K6_AZOL4</name>
<evidence type="ECO:0000256" key="2">
    <source>
        <dbReference type="ARBA" id="ARBA00022692"/>
    </source>
</evidence>
<evidence type="ECO:0000256" key="3">
    <source>
        <dbReference type="ARBA" id="ARBA00022989"/>
    </source>
</evidence>
<dbReference type="HOGENOM" id="CLU_117653_1_0_5"/>
<dbReference type="KEGG" id="ali:AZOLI_1042"/>
<dbReference type="SUPFAM" id="SSF103481">
    <property type="entry name" value="Multidrug resistance efflux transporter EmrE"/>
    <property type="match status" value="1"/>
</dbReference>
<dbReference type="NCBIfam" id="NF002586">
    <property type="entry name" value="PRK02237.1"/>
    <property type="match status" value="1"/>
</dbReference>
<dbReference type="OrthoDB" id="123240at2"/>
<dbReference type="PANTHER" id="PTHR36116:SF1">
    <property type="entry name" value="UPF0060 MEMBRANE PROTEIN YNFA"/>
    <property type="match status" value="1"/>
</dbReference>
<keyword evidence="3 5" id="KW-1133">Transmembrane helix</keyword>
<keyword evidence="4 5" id="KW-0472">Membrane</keyword>
<dbReference type="GO" id="GO:0005886">
    <property type="term" value="C:plasma membrane"/>
    <property type="evidence" value="ECO:0007669"/>
    <property type="project" value="UniProtKB-SubCell"/>
</dbReference>
<feature type="transmembrane region" description="Helical" evidence="5">
    <location>
        <begin position="65"/>
        <end position="82"/>
    </location>
</feature>
<sequence length="113" mass="12102">MERAVWPTLALYGAAALAEIAGCFAFWGWARLGRSLWWTLPGVTSLCLFAWLLTRADVDFAGRAYAAYGGVYIAASLLWLWLVEGARPDRWDAAGALLCLAGAAIILAGPRAG</sequence>
<accession>G7Z4K6</accession>
<feature type="transmembrane region" description="Helical" evidence="5">
    <location>
        <begin position="9"/>
        <end position="30"/>
    </location>
</feature>
<feature type="transmembrane region" description="Helical" evidence="5">
    <location>
        <begin position="94"/>
        <end position="112"/>
    </location>
</feature>